<dbReference type="SUPFAM" id="SSF111331">
    <property type="entry name" value="NAD kinase/diacylglycerol kinase-like"/>
    <property type="match status" value="1"/>
</dbReference>
<evidence type="ECO:0000313" key="13">
    <source>
        <dbReference type="EMBL" id="SVA11139.1"/>
    </source>
</evidence>
<evidence type="ECO:0000256" key="3">
    <source>
        <dbReference type="ARBA" id="ARBA00022679"/>
    </source>
</evidence>
<dbReference type="PROSITE" id="PS50146">
    <property type="entry name" value="DAGK"/>
    <property type="match status" value="1"/>
</dbReference>
<evidence type="ECO:0000256" key="10">
    <source>
        <dbReference type="ARBA" id="ARBA00023209"/>
    </source>
</evidence>
<dbReference type="Gene3D" id="3.40.50.10330">
    <property type="entry name" value="Probable inorganic polyphosphate/atp-NAD kinase, domain 1"/>
    <property type="match status" value="1"/>
</dbReference>
<evidence type="ECO:0000256" key="1">
    <source>
        <dbReference type="ARBA" id="ARBA00001946"/>
    </source>
</evidence>
<evidence type="ECO:0000256" key="7">
    <source>
        <dbReference type="ARBA" id="ARBA00022840"/>
    </source>
</evidence>
<dbReference type="InterPro" id="IPR001206">
    <property type="entry name" value="Diacylglycerol_kinase_cat_dom"/>
</dbReference>
<dbReference type="PANTHER" id="PTHR12358:SF106">
    <property type="entry name" value="LIPID KINASE YEGS"/>
    <property type="match status" value="1"/>
</dbReference>
<dbReference type="InterPro" id="IPR050187">
    <property type="entry name" value="Lipid_Phosphate_FormReg"/>
</dbReference>
<accession>A0A381T5X2</accession>
<dbReference type="GO" id="GO:0046872">
    <property type="term" value="F:metal ion binding"/>
    <property type="evidence" value="ECO:0007669"/>
    <property type="project" value="UniProtKB-KW"/>
</dbReference>
<keyword evidence="9" id="KW-0443">Lipid metabolism</keyword>
<keyword evidence="8" id="KW-0460">Magnesium</keyword>
<dbReference type="NCBIfam" id="TIGR00147">
    <property type="entry name" value="YegS/Rv2252/BmrU family lipid kinase"/>
    <property type="match status" value="1"/>
</dbReference>
<keyword evidence="6" id="KW-0418">Kinase</keyword>
<protein>
    <recommendedName>
        <fullName evidence="12">DAGKc domain-containing protein</fullName>
    </recommendedName>
</protein>
<dbReference type="InterPro" id="IPR016064">
    <property type="entry name" value="NAD/diacylglycerol_kinase_sf"/>
</dbReference>
<dbReference type="AlphaFoldDB" id="A0A381T5X2"/>
<organism evidence="13">
    <name type="scientific">marine metagenome</name>
    <dbReference type="NCBI Taxonomy" id="408172"/>
    <lineage>
        <taxon>unclassified sequences</taxon>
        <taxon>metagenomes</taxon>
        <taxon>ecological metagenomes</taxon>
    </lineage>
</organism>
<dbReference type="GO" id="GO:0016301">
    <property type="term" value="F:kinase activity"/>
    <property type="evidence" value="ECO:0007669"/>
    <property type="project" value="UniProtKB-KW"/>
</dbReference>
<dbReference type="EMBL" id="UINC01004019">
    <property type="protein sequence ID" value="SVA11139.1"/>
    <property type="molecule type" value="Genomic_DNA"/>
</dbReference>
<dbReference type="Pfam" id="PF00781">
    <property type="entry name" value="DAGK_cat"/>
    <property type="match status" value="1"/>
</dbReference>
<dbReference type="InterPro" id="IPR005218">
    <property type="entry name" value="Diacylglycerol/lipid_kinase"/>
</dbReference>
<keyword evidence="10" id="KW-0594">Phospholipid biosynthesis</keyword>
<keyword evidence="3" id="KW-0808">Transferase</keyword>
<sequence length="306" mass="32663">MSAKRILLIANPASGHHRGKQRLAQAEEHLASLGHSVSAELTESAGHATLLTKSNAPDFEIVAALGGDGTVNEVANGLMAVEPGDRPALSTLPVGTGNDVALTFGLAHFETAIGALANGSTRALDVIRVRMMRDGKSVTRHALLFVAAGFAAEVIRKTGPRVKRIFGRRFSYSVGLFRALASFRAPEFTVKWNGQEKQETMFQVCAGNTEFAAGGVMRISPGALPDDGLLNISLVGELSRLQIIRQFPSILSGRYVEDERVDYFTGKRLEINAVPPAEIQADGDIIGTTPATIDLLPDALRLVTPK</sequence>
<dbReference type="Pfam" id="PF19279">
    <property type="entry name" value="YegS_C"/>
    <property type="match status" value="1"/>
</dbReference>
<evidence type="ECO:0000256" key="6">
    <source>
        <dbReference type="ARBA" id="ARBA00022777"/>
    </source>
</evidence>
<dbReference type="InterPro" id="IPR045540">
    <property type="entry name" value="YegS/DAGK_C"/>
</dbReference>
<keyword evidence="11" id="KW-1208">Phospholipid metabolism</keyword>
<comment type="cofactor">
    <cofactor evidence="1">
        <name>Mg(2+)</name>
        <dbReference type="ChEBI" id="CHEBI:18420"/>
    </cofactor>
</comment>
<keyword evidence="2" id="KW-0444">Lipid biosynthesis</keyword>
<evidence type="ECO:0000256" key="2">
    <source>
        <dbReference type="ARBA" id="ARBA00022516"/>
    </source>
</evidence>
<keyword evidence="4" id="KW-0479">Metal-binding</keyword>
<evidence type="ECO:0000256" key="11">
    <source>
        <dbReference type="ARBA" id="ARBA00023264"/>
    </source>
</evidence>
<gene>
    <name evidence="13" type="ORF">METZ01_LOCUS63993</name>
</gene>
<dbReference type="InterPro" id="IPR017438">
    <property type="entry name" value="ATP-NAD_kinase_N"/>
</dbReference>
<dbReference type="Gene3D" id="2.60.200.40">
    <property type="match status" value="1"/>
</dbReference>
<name>A0A381T5X2_9ZZZZ</name>
<evidence type="ECO:0000256" key="5">
    <source>
        <dbReference type="ARBA" id="ARBA00022741"/>
    </source>
</evidence>
<dbReference type="GO" id="GO:0005886">
    <property type="term" value="C:plasma membrane"/>
    <property type="evidence" value="ECO:0007669"/>
    <property type="project" value="TreeGrafter"/>
</dbReference>
<reference evidence="13" key="1">
    <citation type="submission" date="2018-05" db="EMBL/GenBank/DDBJ databases">
        <authorList>
            <person name="Lanie J.A."/>
            <person name="Ng W.-L."/>
            <person name="Kazmierczak K.M."/>
            <person name="Andrzejewski T.M."/>
            <person name="Davidsen T.M."/>
            <person name="Wayne K.J."/>
            <person name="Tettelin H."/>
            <person name="Glass J.I."/>
            <person name="Rusch D."/>
            <person name="Podicherti R."/>
            <person name="Tsui H.-C.T."/>
            <person name="Winkler M.E."/>
        </authorList>
    </citation>
    <scope>NUCLEOTIDE SEQUENCE</scope>
</reference>
<dbReference type="GO" id="GO:0005524">
    <property type="term" value="F:ATP binding"/>
    <property type="evidence" value="ECO:0007669"/>
    <property type="project" value="UniProtKB-KW"/>
</dbReference>
<proteinExistence type="predicted"/>
<evidence type="ECO:0000259" key="12">
    <source>
        <dbReference type="PROSITE" id="PS50146"/>
    </source>
</evidence>
<dbReference type="GO" id="GO:0008654">
    <property type="term" value="P:phospholipid biosynthetic process"/>
    <property type="evidence" value="ECO:0007669"/>
    <property type="project" value="UniProtKB-KW"/>
</dbReference>
<dbReference type="PANTHER" id="PTHR12358">
    <property type="entry name" value="SPHINGOSINE KINASE"/>
    <property type="match status" value="1"/>
</dbReference>
<evidence type="ECO:0000256" key="4">
    <source>
        <dbReference type="ARBA" id="ARBA00022723"/>
    </source>
</evidence>
<dbReference type="SMART" id="SM00046">
    <property type="entry name" value="DAGKc"/>
    <property type="match status" value="1"/>
</dbReference>
<evidence type="ECO:0000256" key="8">
    <source>
        <dbReference type="ARBA" id="ARBA00022842"/>
    </source>
</evidence>
<keyword evidence="5" id="KW-0547">Nucleotide-binding</keyword>
<feature type="domain" description="DAGKc" evidence="12">
    <location>
        <begin position="1"/>
        <end position="135"/>
    </location>
</feature>
<evidence type="ECO:0000256" key="9">
    <source>
        <dbReference type="ARBA" id="ARBA00023098"/>
    </source>
</evidence>
<keyword evidence="7" id="KW-0067">ATP-binding</keyword>